<evidence type="ECO:0000256" key="2">
    <source>
        <dbReference type="ARBA" id="ARBA00022679"/>
    </source>
</evidence>
<reference evidence="9 10" key="1">
    <citation type="submission" date="2016-11" db="EMBL/GenBank/DDBJ databases">
        <title>The macronuclear genome of Stentor coeruleus: a giant cell with tiny introns.</title>
        <authorList>
            <person name="Slabodnick M."/>
            <person name="Ruby J.G."/>
            <person name="Reiff S.B."/>
            <person name="Swart E.C."/>
            <person name="Gosai S."/>
            <person name="Prabakaran S."/>
            <person name="Witkowska E."/>
            <person name="Larue G.E."/>
            <person name="Fisher S."/>
            <person name="Freeman R.M."/>
            <person name="Gunawardena J."/>
            <person name="Chu W."/>
            <person name="Stover N.A."/>
            <person name="Gregory B.D."/>
            <person name="Nowacki M."/>
            <person name="Derisi J."/>
            <person name="Roy S.W."/>
            <person name="Marshall W.F."/>
            <person name="Sood P."/>
        </authorList>
    </citation>
    <scope>NUCLEOTIDE SEQUENCE [LARGE SCALE GENOMIC DNA]</scope>
    <source>
        <strain evidence="9">WM001</strain>
    </source>
</reference>
<sequence>MNAIKKRKNGFERPFGGVQILSLSIFSYTLLNFTVLCIPFLPLIEVTICIGFFLISSFSTGLFWYKTSKTDPSDQTISQTGPFCNICLKFVDITSKHCKVCNKCVLNFDHHCTVINNCVGGHNYRNFIYLLISVICQQTCVILFTTLFLVNLFKTEMQSIKRSAYKKLSPEAIAFSNFLSLLLNVMIFTSSIALLSMHAYLKIKGITTYQYIVKKRNNEIAQTEESQHSKISGRDVDITKIAPVFN</sequence>
<evidence type="ECO:0000313" key="9">
    <source>
        <dbReference type="EMBL" id="OMJ68760.1"/>
    </source>
</evidence>
<keyword evidence="3 7" id="KW-0812">Transmembrane</keyword>
<feature type="domain" description="Palmitoyltransferase DHHC" evidence="8">
    <location>
        <begin position="82"/>
        <end position="214"/>
    </location>
</feature>
<dbReference type="GO" id="GO:0005783">
    <property type="term" value="C:endoplasmic reticulum"/>
    <property type="evidence" value="ECO:0007669"/>
    <property type="project" value="TreeGrafter"/>
</dbReference>
<dbReference type="Proteomes" id="UP000187209">
    <property type="component" value="Unassembled WGS sequence"/>
</dbReference>
<gene>
    <name evidence="9" type="ORF">SteCoe_33701</name>
</gene>
<comment type="caution">
    <text evidence="9">The sequence shown here is derived from an EMBL/GenBank/DDBJ whole genome shotgun (WGS) entry which is preliminary data.</text>
</comment>
<keyword evidence="5 7" id="KW-0472">Membrane</keyword>
<evidence type="ECO:0000259" key="8">
    <source>
        <dbReference type="Pfam" id="PF01529"/>
    </source>
</evidence>
<dbReference type="AlphaFoldDB" id="A0A1R2AWI6"/>
<evidence type="ECO:0000313" key="10">
    <source>
        <dbReference type="Proteomes" id="UP000187209"/>
    </source>
</evidence>
<evidence type="ECO:0000256" key="5">
    <source>
        <dbReference type="ARBA" id="ARBA00023136"/>
    </source>
</evidence>
<dbReference type="GO" id="GO:0016020">
    <property type="term" value="C:membrane"/>
    <property type="evidence" value="ECO:0007669"/>
    <property type="project" value="UniProtKB-SubCell"/>
</dbReference>
<feature type="transmembrane region" description="Helical" evidence="7">
    <location>
        <begin position="173"/>
        <end position="195"/>
    </location>
</feature>
<comment type="subcellular location">
    <subcellularLocation>
        <location evidence="1">Membrane</location>
        <topology evidence="1">Multi-pass membrane protein</topology>
    </subcellularLocation>
</comment>
<dbReference type="InterPro" id="IPR039859">
    <property type="entry name" value="PFA4/ZDH16/20/ERF2-like"/>
</dbReference>
<keyword evidence="10" id="KW-1185">Reference proteome</keyword>
<evidence type="ECO:0000256" key="4">
    <source>
        <dbReference type="ARBA" id="ARBA00022989"/>
    </source>
</evidence>
<dbReference type="InterPro" id="IPR001594">
    <property type="entry name" value="Palmitoyltrfase_DHHC"/>
</dbReference>
<feature type="transmembrane region" description="Helical" evidence="7">
    <location>
        <begin position="20"/>
        <end position="41"/>
    </location>
</feature>
<dbReference type="GO" id="GO:0005794">
    <property type="term" value="C:Golgi apparatus"/>
    <property type="evidence" value="ECO:0007669"/>
    <property type="project" value="TreeGrafter"/>
</dbReference>
<protein>
    <recommendedName>
        <fullName evidence="7">Palmitoyltransferase</fullName>
        <ecNumber evidence="7">2.3.1.225</ecNumber>
    </recommendedName>
</protein>
<keyword evidence="2 7" id="KW-0808">Transferase</keyword>
<dbReference type="GO" id="GO:0006612">
    <property type="term" value="P:protein targeting to membrane"/>
    <property type="evidence" value="ECO:0007669"/>
    <property type="project" value="TreeGrafter"/>
</dbReference>
<name>A0A1R2AWI6_9CILI</name>
<dbReference type="GO" id="GO:0019706">
    <property type="term" value="F:protein-cysteine S-palmitoyltransferase activity"/>
    <property type="evidence" value="ECO:0007669"/>
    <property type="project" value="UniProtKB-EC"/>
</dbReference>
<dbReference type="OrthoDB" id="1924421at2759"/>
<evidence type="ECO:0000256" key="3">
    <source>
        <dbReference type="ARBA" id="ARBA00022692"/>
    </source>
</evidence>
<organism evidence="9 10">
    <name type="scientific">Stentor coeruleus</name>
    <dbReference type="NCBI Taxonomy" id="5963"/>
    <lineage>
        <taxon>Eukaryota</taxon>
        <taxon>Sar</taxon>
        <taxon>Alveolata</taxon>
        <taxon>Ciliophora</taxon>
        <taxon>Postciliodesmatophora</taxon>
        <taxon>Heterotrichea</taxon>
        <taxon>Heterotrichida</taxon>
        <taxon>Stentoridae</taxon>
        <taxon>Stentor</taxon>
    </lineage>
</organism>
<feature type="transmembrane region" description="Helical" evidence="7">
    <location>
        <begin position="127"/>
        <end position="153"/>
    </location>
</feature>
<keyword evidence="6 7" id="KW-0012">Acyltransferase</keyword>
<comment type="domain">
    <text evidence="7">The DHHC domain is required for palmitoyltransferase activity.</text>
</comment>
<evidence type="ECO:0000256" key="1">
    <source>
        <dbReference type="ARBA" id="ARBA00004141"/>
    </source>
</evidence>
<proteinExistence type="inferred from homology"/>
<comment type="similarity">
    <text evidence="7">Belongs to the DHHC palmitoyltransferase family.</text>
</comment>
<dbReference type="PANTHER" id="PTHR22883">
    <property type="entry name" value="ZINC FINGER DHHC DOMAIN CONTAINING PROTEIN"/>
    <property type="match status" value="1"/>
</dbReference>
<dbReference type="EC" id="2.3.1.225" evidence="7"/>
<dbReference type="EMBL" id="MPUH01001285">
    <property type="protein sequence ID" value="OMJ68760.1"/>
    <property type="molecule type" value="Genomic_DNA"/>
</dbReference>
<evidence type="ECO:0000256" key="7">
    <source>
        <dbReference type="RuleBase" id="RU079119"/>
    </source>
</evidence>
<dbReference type="Pfam" id="PF01529">
    <property type="entry name" value="DHHC"/>
    <property type="match status" value="1"/>
</dbReference>
<dbReference type="PANTHER" id="PTHR22883:SF203">
    <property type="entry name" value="PALMITOYLTRANSFERASE"/>
    <property type="match status" value="1"/>
</dbReference>
<feature type="transmembrane region" description="Helical" evidence="7">
    <location>
        <begin position="47"/>
        <end position="65"/>
    </location>
</feature>
<keyword evidence="4 7" id="KW-1133">Transmembrane helix</keyword>
<comment type="catalytic activity">
    <reaction evidence="7">
        <text>L-cysteinyl-[protein] + hexadecanoyl-CoA = S-hexadecanoyl-L-cysteinyl-[protein] + CoA</text>
        <dbReference type="Rhea" id="RHEA:36683"/>
        <dbReference type="Rhea" id="RHEA-COMP:10131"/>
        <dbReference type="Rhea" id="RHEA-COMP:11032"/>
        <dbReference type="ChEBI" id="CHEBI:29950"/>
        <dbReference type="ChEBI" id="CHEBI:57287"/>
        <dbReference type="ChEBI" id="CHEBI:57379"/>
        <dbReference type="ChEBI" id="CHEBI:74151"/>
        <dbReference type="EC" id="2.3.1.225"/>
    </reaction>
</comment>
<evidence type="ECO:0000256" key="6">
    <source>
        <dbReference type="ARBA" id="ARBA00023315"/>
    </source>
</evidence>
<accession>A0A1R2AWI6</accession>
<dbReference type="PROSITE" id="PS50216">
    <property type="entry name" value="DHHC"/>
    <property type="match status" value="1"/>
</dbReference>